<dbReference type="InterPro" id="IPR001867">
    <property type="entry name" value="OmpR/PhoB-type_DNA-bd"/>
</dbReference>
<accession>A0A6L5G847</accession>
<dbReference type="GO" id="GO:0005829">
    <property type="term" value="C:cytosol"/>
    <property type="evidence" value="ECO:0007669"/>
    <property type="project" value="TreeGrafter"/>
</dbReference>
<dbReference type="Proteomes" id="UP000477750">
    <property type="component" value="Unassembled WGS sequence"/>
</dbReference>
<proteinExistence type="predicted"/>
<evidence type="ECO:0000313" key="11">
    <source>
        <dbReference type="Proteomes" id="UP000477750"/>
    </source>
</evidence>
<evidence type="ECO:0000256" key="3">
    <source>
        <dbReference type="ARBA" id="ARBA00023015"/>
    </source>
</evidence>
<dbReference type="SUPFAM" id="SSF46894">
    <property type="entry name" value="C-terminal effector domain of the bipartite response regulators"/>
    <property type="match status" value="1"/>
</dbReference>
<evidence type="ECO:0000256" key="4">
    <source>
        <dbReference type="ARBA" id="ARBA00023125"/>
    </source>
</evidence>
<dbReference type="SMART" id="SM00862">
    <property type="entry name" value="Trans_reg_C"/>
    <property type="match status" value="1"/>
</dbReference>
<evidence type="ECO:0000256" key="2">
    <source>
        <dbReference type="ARBA" id="ARBA00023012"/>
    </source>
</evidence>
<evidence type="ECO:0000256" key="7">
    <source>
        <dbReference type="PROSITE-ProRule" id="PRU01091"/>
    </source>
</evidence>
<dbReference type="EMBL" id="WIAO01000009">
    <property type="protein sequence ID" value="MQM25791.1"/>
    <property type="molecule type" value="Genomic_DNA"/>
</dbReference>
<dbReference type="CDD" id="cd00383">
    <property type="entry name" value="trans_reg_C"/>
    <property type="match status" value="1"/>
</dbReference>
<dbReference type="Gene3D" id="6.10.250.690">
    <property type="match status" value="1"/>
</dbReference>
<comment type="caution">
    <text evidence="10">The sequence shown here is derived from an EMBL/GenBank/DDBJ whole genome shotgun (WGS) entry which is preliminary data.</text>
</comment>
<organism evidence="10 11">
    <name type="scientific">Glycomyces albidus</name>
    <dbReference type="NCBI Taxonomy" id="2656774"/>
    <lineage>
        <taxon>Bacteria</taxon>
        <taxon>Bacillati</taxon>
        <taxon>Actinomycetota</taxon>
        <taxon>Actinomycetes</taxon>
        <taxon>Glycomycetales</taxon>
        <taxon>Glycomycetaceae</taxon>
        <taxon>Glycomyces</taxon>
    </lineage>
</organism>
<evidence type="ECO:0000256" key="1">
    <source>
        <dbReference type="ARBA" id="ARBA00022553"/>
    </source>
</evidence>
<dbReference type="PANTHER" id="PTHR48111:SF28">
    <property type="entry name" value="TRANSCRIPTIONAL REGULATORY PROTEIN TCRX-RELATED"/>
    <property type="match status" value="1"/>
</dbReference>
<dbReference type="PROSITE" id="PS51755">
    <property type="entry name" value="OMPR_PHOB"/>
    <property type="match status" value="1"/>
</dbReference>
<dbReference type="FunFam" id="3.40.50.2300:FF:000001">
    <property type="entry name" value="DNA-binding response regulator PhoB"/>
    <property type="match status" value="1"/>
</dbReference>
<dbReference type="Gene3D" id="1.10.10.10">
    <property type="entry name" value="Winged helix-like DNA-binding domain superfamily/Winged helix DNA-binding domain"/>
    <property type="match status" value="1"/>
</dbReference>
<keyword evidence="5" id="KW-0804">Transcription</keyword>
<dbReference type="GO" id="GO:0006355">
    <property type="term" value="P:regulation of DNA-templated transcription"/>
    <property type="evidence" value="ECO:0007669"/>
    <property type="project" value="InterPro"/>
</dbReference>
<dbReference type="SMART" id="SM00448">
    <property type="entry name" value="REC"/>
    <property type="match status" value="1"/>
</dbReference>
<dbReference type="AlphaFoldDB" id="A0A6L5G847"/>
<keyword evidence="4 7" id="KW-0238">DNA-binding</keyword>
<evidence type="ECO:0000256" key="5">
    <source>
        <dbReference type="ARBA" id="ARBA00023163"/>
    </source>
</evidence>
<reference evidence="10 11" key="1">
    <citation type="submission" date="2019-10" db="EMBL/GenBank/DDBJ databases">
        <title>Glycomyces albidus sp. nov., a novel actinomycete isolated from rhizosphere soil of wheat (Triticum aestivum L.).</title>
        <authorList>
            <person name="Qian L."/>
        </authorList>
    </citation>
    <scope>NUCLEOTIDE SEQUENCE [LARGE SCALE GENOMIC DNA]</scope>
    <source>
        <strain evidence="10 11">NEAU-7082</strain>
    </source>
</reference>
<feature type="modified residue" description="4-aspartylphosphate" evidence="6">
    <location>
        <position position="81"/>
    </location>
</feature>
<keyword evidence="3" id="KW-0805">Transcription regulation</keyword>
<sequence>MFLEAPARIRPVPLRGPEGGAPVNDSPQRKDRILVVDDEENIGALISATLRLTGFEVEVAKDAAECLRAAEQFGPDLVILDVMLPDVDGFEVAKRLRAEGREVPVLFLSARHAVHDRITGLAVGGDDYVTKPFDLEEVVLRVQAILRRAKTPAAPERPVLEYGDLELDEAAHEVRRAGTTIELSPTEYRLLQYLMVNAGTVVSKNQILDRVWNYDFGGSGRIVESYIHTLRKKVDVFDPPLIQTVRGFGYALRLPRPQ</sequence>
<evidence type="ECO:0000256" key="6">
    <source>
        <dbReference type="PROSITE-ProRule" id="PRU00169"/>
    </source>
</evidence>
<dbReference type="InterPro" id="IPR011006">
    <property type="entry name" value="CheY-like_superfamily"/>
</dbReference>
<feature type="DNA-binding region" description="OmpR/PhoB-type" evidence="7">
    <location>
        <begin position="157"/>
        <end position="254"/>
    </location>
</feature>
<evidence type="ECO:0000259" key="9">
    <source>
        <dbReference type="PROSITE" id="PS51755"/>
    </source>
</evidence>
<keyword evidence="1 6" id="KW-0597">Phosphoprotein</keyword>
<feature type="domain" description="Response regulatory" evidence="8">
    <location>
        <begin position="32"/>
        <end position="146"/>
    </location>
</feature>
<dbReference type="InterPro" id="IPR001789">
    <property type="entry name" value="Sig_transdc_resp-reg_receiver"/>
</dbReference>
<keyword evidence="11" id="KW-1185">Reference proteome</keyword>
<dbReference type="PANTHER" id="PTHR48111">
    <property type="entry name" value="REGULATOR OF RPOS"/>
    <property type="match status" value="1"/>
</dbReference>
<dbReference type="InterPro" id="IPR039420">
    <property type="entry name" value="WalR-like"/>
</dbReference>
<feature type="domain" description="OmpR/PhoB-type" evidence="9">
    <location>
        <begin position="157"/>
        <end position="254"/>
    </location>
</feature>
<protein>
    <submittedName>
        <fullName evidence="10">Response regulator</fullName>
    </submittedName>
</protein>
<dbReference type="SUPFAM" id="SSF52172">
    <property type="entry name" value="CheY-like"/>
    <property type="match status" value="1"/>
</dbReference>
<dbReference type="InterPro" id="IPR036388">
    <property type="entry name" value="WH-like_DNA-bd_sf"/>
</dbReference>
<dbReference type="PROSITE" id="PS50110">
    <property type="entry name" value="RESPONSE_REGULATORY"/>
    <property type="match status" value="1"/>
</dbReference>
<evidence type="ECO:0000313" key="10">
    <source>
        <dbReference type="EMBL" id="MQM25791.1"/>
    </source>
</evidence>
<dbReference type="Pfam" id="PF00486">
    <property type="entry name" value="Trans_reg_C"/>
    <property type="match status" value="1"/>
</dbReference>
<evidence type="ECO:0000259" key="8">
    <source>
        <dbReference type="PROSITE" id="PS50110"/>
    </source>
</evidence>
<dbReference type="GO" id="GO:0000156">
    <property type="term" value="F:phosphorelay response regulator activity"/>
    <property type="evidence" value="ECO:0007669"/>
    <property type="project" value="TreeGrafter"/>
</dbReference>
<keyword evidence="2" id="KW-0902">Two-component regulatory system</keyword>
<dbReference type="Pfam" id="PF00072">
    <property type="entry name" value="Response_reg"/>
    <property type="match status" value="1"/>
</dbReference>
<gene>
    <name evidence="10" type="ORF">GFD30_09445</name>
</gene>
<name>A0A6L5G847_9ACTN</name>
<dbReference type="FunFam" id="1.10.10.10:FF:000005">
    <property type="entry name" value="Two-component system response regulator"/>
    <property type="match status" value="1"/>
</dbReference>
<dbReference type="Gene3D" id="3.40.50.2300">
    <property type="match status" value="1"/>
</dbReference>
<dbReference type="InterPro" id="IPR016032">
    <property type="entry name" value="Sig_transdc_resp-reg_C-effctor"/>
</dbReference>
<dbReference type="GO" id="GO:0000976">
    <property type="term" value="F:transcription cis-regulatory region binding"/>
    <property type="evidence" value="ECO:0007669"/>
    <property type="project" value="TreeGrafter"/>
</dbReference>
<dbReference type="GO" id="GO:0032993">
    <property type="term" value="C:protein-DNA complex"/>
    <property type="evidence" value="ECO:0007669"/>
    <property type="project" value="TreeGrafter"/>
</dbReference>